<dbReference type="GO" id="GO:0005304">
    <property type="term" value="F:L-valine transmembrane transporter activity"/>
    <property type="evidence" value="ECO:0007669"/>
    <property type="project" value="TreeGrafter"/>
</dbReference>
<feature type="transmembrane region" description="Helical" evidence="9">
    <location>
        <begin position="153"/>
        <end position="170"/>
    </location>
</feature>
<feature type="transmembrane region" description="Helical" evidence="9">
    <location>
        <begin position="323"/>
        <end position="346"/>
    </location>
</feature>
<keyword evidence="6 9" id="KW-0029">Amino-acid transport</keyword>
<comment type="function">
    <text evidence="9">Component of the transport system for branched-chain amino acids.</text>
</comment>
<feature type="transmembrane region" description="Helical" evidence="9">
    <location>
        <begin position="41"/>
        <end position="66"/>
    </location>
</feature>
<comment type="subcellular location">
    <subcellularLocation>
        <location evidence="1 9">Cell membrane</location>
        <topology evidence="1 9">Multi-pass membrane protein</topology>
    </subcellularLocation>
</comment>
<feature type="transmembrane region" description="Helical" evidence="9">
    <location>
        <begin position="204"/>
        <end position="224"/>
    </location>
</feature>
<keyword evidence="4" id="KW-1003">Cell membrane</keyword>
<protein>
    <recommendedName>
        <fullName evidence="9">Branched-chain amino acid transport system carrier protein</fullName>
    </recommendedName>
</protein>
<reference evidence="10 11" key="1">
    <citation type="journal article" date="2015" name="Genome Announc.">
        <title>Expanding the biotechnology potential of lactobacilli through comparative genomics of 213 strains and associated genera.</title>
        <authorList>
            <person name="Sun Z."/>
            <person name="Harris H.M."/>
            <person name="McCann A."/>
            <person name="Guo C."/>
            <person name="Argimon S."/>
            <person name="Zhang W."/>
            <person name="Yang X."/>
            <person name="Jeffery I.B."/>
            <person name="Cooney J.C."/>
            <person name="Kagawa T.F."/>
            <person name="Liu W."/>
            <person name="Song Y."/>
            <person name="Salvetti E."/>
            <person name="Wrobel A."/>
            <person name="Rasinkangas P."/>
            <person name="Parkhill J."/>
            <person name="Rea M.C."/>
            <person name="O'Sullivan O."/>
            <person name="Ritari J."/>
            <person name="Douillard F.P."/>
            <person name="Paul Ross R."/>
            <person name="Yang R."/>
            <person name="Briner A.E."/>
            <person name="Felis G.E."/>
            <person name="de Vos W.M."/>
            <person name="Barrangou R."/>
            <person name="Klaenhammer T.R."/>
            <person name="Caufield P.W."/>
            <person name="Cui Y."/>
            <person name="Zhang H."/>
            <person name="O'Toole P.W."/>
        </authorList>
    </citation>
    <scope>NUCLEOTIDE SEQUENCE [LARGE SCALE GENOMIC DNA]</scope>
    <source>
        <strain evidence="10 11">DSM 15946</strain>
    </source>
</reference>
<evidence type="ECO:0000256" key="4">
    <source>
        <dbReference type="ARBA" id="ARBA00022475"/>
    </source>
</evidence>
<keyword evidence="3 9" id="KW-0813">Transport</keyword>
<evidence type="ECO:0000256" key="7">
    <source>
        <dbReference type="ARBA" id="ARBA00022989"/>
    </source>
</evidence>
<evidence type="ECO:0000256" key="1">
    <source>
        <dbReference type="ARBA" id="ARBA00004651"/>
    </source>
</evidence>
<dbReference type="PATRIC" id="fig|1423760.3.peg.1563"/>
<feature type="transmembrane region" description="Helical" evidence="9">
    <location>
        <begin position="12"/>
        <end position="29"/>
    </location>
</feature>
<feature type="transmembrane region" description="Helical" evidence="9">
    <location>
        <begin position="352"/>
        <end position="372"/>
    </location>
</feature>
<feature type="transmembrane region" description="Helical" evidence="9">
    <location>
        <begin position="379"/>
        <end position="397"/>
    </location>
</feature>
<dbReference type="NCBIfam" id="TIGR00796">
    <property type="entry name" value="livcs"/>
    <property type="match status" value="1"/>
</dbReference>
<dbReference type="GO" id="GO:0015818">
    <property type="term" value="P:isoleucine transport"/>
    <property type="evidence" value="ECO:0007669"/>
    <property type="project" value="TreeGrafter"/>
</dbReference>
<dbReference type="PANTHER" id="PTHR30588">
    <property type="entry name" value="BRANCHED-CHAIN AMINO ACID TRANSPORT SYSTEM 2 CARRIER PROTEIN"/>
    <property type="match status" value="1"/>
</dbReference>
<feature type="transmembrane region" description="Helical" evidence="9">
    <location>
        <begin position="287"/>
        <end position="311"/>
    </location>
</feature>
<accession>A0A0R1UKG2</accession>
<evidence type="ECO:0000256" key="2">
    <source>
        <dbReference type="ARBA" id="ARBA00008540"/>
    </source>
</evidence>
<dbReference type="GO" id="GO:0015188">
    <property type="term" value="F:L-isoleucine transmembrane transporter activity"/>
    <property type="evidence" value="ECO:0007669"/>
    <property type="project" value="TreeGrafter"/>
</dbReference>
<feature type="transmembrane region" description="Helical" evidence="9">
    <location>
        <begin position="119"/>
        <end position="141"/>
    </location>
</feature>
<dbReference type="EMBL" id="AZFK01000040">
    <property type="protein sequence ID" value="KRL89899.1"/>
    <property type="molecule type" value="Genomic_DNA"/>
</dbReference>
<comment type="caution">
    <text evidence="10">The sequence shown here is derived from an EMBL/GenBank/DDBJ whole genome shotgun (WGS) entry which is preliminary data.</text>
</comment>
<evidence type="ECO:0000313" key="10">
    <source>
        <dbReference type="EMBL" id="KRL89899.1"/>
    </source>
</evidence>
<evidence type="ECO:0000256" key="6">
    <source>
        <dbReference type="ARBA" id="ARBA00022970"/>
    </source>
</evidence>
<evidence type="ECO:0000256" key="3">
    <source>
        <dbReference type="ARBA" id="ARBA00022448"/>
    </source>
</evidence>
<dbReference type="Proteomes" id="UP000050816">
    <property type="component" value="Unassembled WGS sequence"/>
</dbReference>
<feature type="transmembrane region" description="Helical" evidence="9">
    <location>
        <begin position="417"/>
        <end position="440"/>
    </location>
</feature>
<evidence type="ECO:0000313" key="11">
    <source>
        <dbReference type="Proteomes" id="UP000050816"/>
    </source>
</evidence>
<proteinExistence type="inferred from homology"/>
<dbReference type="GO" id="GO:0015820">
    <property type="term" value="P:L-leucine transport"/>
    <property type="evidence" value="ECO:0007669"/>
    <property type="project" value="TreeGrafter"/>
</dbReference>
<feature type="transmembrane region" description="Helical" evidence="9">
    <location>
        <begin position="236"/>
        <end position="256"/>
    </location>
</feature>
<dbReference type="AlphaFoldDB" id="A0A0R1UKG2"/>
<dbReference type="GO" id="GO:0005886">
    <property type="term" value="C:plasma membrane"/>
    <property type="evidence" value="ECO:0007669"/>
    <property type="project" value="UniProtKB-SubCell"/>
</dbReference>
<evidence type="ECO:0000256" key="8">
    <source>
        <dbReference type="ARBA" id="ARBA00023136"/>
    </source>
</evidence>
<organism evidence="10 11">
    <name type="scientific">Limosilactobacillus ingluviei DSM 15946</name>
    <dbReference type="NCBI Taxonomy" id="1423760"/>
    <lineage>
        <taxon>Bacteria</taxon>
        <taxon>Bacillati</taxon>
        <taxon>Bacillota</taxon>
        <taxon>Bacilli</taxon>
        <taxon>Lactobacillales</taxon>
        <taxon>Lactobacillaceae</taxon>
        <taxon>Limosilactobacillus</taxon>
    </lineage>
</organism>
<keyword evidence="5 9" id="KW-0812">Transmembrane</keyword>
<keyword evidence="7 9" id="KW-1133">Transmembrane helix</keyword>
<dbReference type="Pfam" id="PF05525">
    <property type="entry name" value="Branch_AA_trans"/>
    <property type="match status" value="1"/>
</dbReference>
<name>A0A0R1UKG2_9LACO</name>
<keyword evidence="8 9" id="KW-0472">Membrane</keyword>
<sequence>MTQKLTWKDYLVLGSLFFGMLFGAGNLIFPVHLGQLAGQHWLAAAGGFLLSGVLLPLMAFLALGLSKTSGLYELTKPLGKWVALPLILLVQLTIGPLLATPRTATVSYTIGIAPFLPAHWQGGGLLLYTGLFFGLTYLAMVQESKITALIGKYLNPLFLLILAVIFALAFSHPLGQAHHLAALGSYRPAAFANGFLQGYNTMDALAGLIFGMTIITAIHELGVTDRTAVSWATIKSGLIGMGSVAIIYLGLIWLGATSRAKFALGANGGITLAQVAHHYLGSLGDGLLAVLTILACITTAMGLVAAFAQALNQLFPHISYRTFLRLACGGSFLIANLGLDLIIAWSAPILTFLYPLVIALIVLGILTPWLGLDRTSFRLTVGLTALPAFLSLFKDLPPVLAHTAPIQALVTVASHWLPWYSLGFAWLPFTCLGLLLSGLLKLRRA</sequence>
<evidence type="ECO:0000256" key="9">
    <source>
        <dbReference type="RuleBase" id="RU362122"/>
    </source>
</evidence>
<evidence type="ECO:0000256" key="5">
    <source>
        <dbReference type="ARBA" id="ARBA00022692"/>
    </source>
</evidence>
<dbReference type="PANTHER" id="PTHR30588:SF0">
    <property type="entry name" value="BRANCHED-CHAIN AMINO ACID PERMEASE BRNQ"/>
    <property type="match status" value="1"/>
</dbReference>
<comment type="similarity">
    <text evidence="2 9">Belongs to the branched chain amino acid transporter family.</text>
</comment>
<dbReference type="GO" id="GO:0015190">
    <property type="term" value="F:L-leucine transmembrane transporter activity"/>
    <property type="evidence" value="ECO:0007669"/>
    <property type="project" value="TreeGrafter"/>
</dbReference>
<dbReference type="InterPro" id="IPR004685">
    <property type="entry name" value="Brnchd-chn_aa_trnsp_Livcs"/>
</dbReference>
<feature type="transmembrane region" description="Helical" evidence="9">
    <location>
        <begin position="78"/>
        <end position="99"/>
    </location>
</feature>
<gene>
    <name evidence="10" type="ORF">FC43_GL001491</name>
</gene>